<dbReference type="OrthoDB" id="630188at2759"/>
<evidence type="ECO:0000313" key="2">
    <source>
        <dbReference type="EMBL" id="PCH35891.1"/>
    </source>
</evidence>
<feature type="region of interest" description="Disordered" evidence="1">
    <location>
        <begin position="12"/>
        <end position="47"/>
    </location>
</feature>
<proteinExistence type="predicted"/>
<feature type="compositionally biased region" description="Low complexity" evidence="1">
    <location>
        <begin position="21"/>
        <end position="34"/>
    </location>
</feature>
<keyword evidence="3" id="KW-1185">Reference proteome</keyword>
<evidence type="ECO:0000313" key="3">
    <source>
        <dbReference type="Proteomes" id="UP000218811"/>
    </source>
</evidence>
<gene>
    <name evidence="2" type="ORF">WOLCODRAFT_156589</name>
</gene>
<dbReference type="Proteomes" id="UP000218811">
    <property type="component" value="Unassembled WGS sequence"/>
</dbReference>
<reference evidence="2 3" key="1">
    <citation type="journal article" date="2012" name="Science">
        <title>The Paleozoic origin of enzymatic lignin decomposition reconstructed from 31 fungal genomes.</title>
        <authorList>
            <person name="Floudas D."/>
            <person name="Binder M."/>
            <person name="Riley R."/>
            <person name="Barry K."/>
            <person name="Blanchette R.A."/>
            <person name="Henrissat B."/>
            <person name="Martinez A.T."/>
            <person name="Otillar R."/>
            <person name="Spatafora J.W."/>
            <person name="Yadav J.S."/>
            <person name="Aerts A."/>
            <person name="Benoit I."/>
            <person name="Boyd A."/>
            <person name="Carlson A."/>
            <person name="Copeland A."/>
            <person name="Coutinho P.M."/>
            <person name="de Vries R.P."/>
            <person name="Ferreira P."/>
            <person name="Findley K."/>
            <person name="Foster B."/>
            <person name="Gaskell J."/>
            <person name="Glotzer D."/>
            <person name="Gorecki P."/>
            <person name="Heitman J."/>
            <person name="Hesse C."/>
            <person name="Hori C."/>
            <person name="Igarashi K."/>
            <person name="Jurgens J.A."/>
            <person name="Kallen N."/>
            <person name="Kersten P."/>
            <person name="Kohler A."/>
            <person name="Kuees U."/>
            <person name="Kumar T.K.A."/>
            <person name="Kuo A."/>
            <person name="LaButti K."/>
            <person name="Larrondo L.F."/>
            <person name="Lindquist E."/>
            <person name="Ling A."/>
            <person name="Lombard V."/>
            <person name="Lucas S."/>
            <person name="Lundell T."/>
            <person name="Martin R."/>
            <person name="McLaughlin D.J."/>
            <person name="Morgenstern I."/>
            <person name="Morin E."/>
            <person name="Murat C."/>
            <person name="Nagy L.G."/>
            <person name="Nolan M."/>
            <person name="Ohm R.A."/>
            <person name="Patyshakuliyeva A."/>
            <person name="Rokas A."/>
            <person name="Ruiz-Duenas F.J."/>
            <person name="Sabat G."/>
            <person name="Salamov A."/>
            <person name="Samejima M."/>
            <person name="Schmutz J."/>
            <person name="Slot J.C."/>
            <person name="St John F."/>
            <person name="Stenlid J."/>
            <person name="Sun H."/>
            <person name="Sun S."/>
            <person name="Syed K."/>
            <person name="Tsang A."/>
            <person name="Wiebenga A."/>
            <person name="Young D."/>
            <person name="Pisabarro A."/>
            <person name="Eastwood D.C."/>
            <person name="Martin F."/>
            <person name="Cullen D."/>
            <person name="Grigoriev I.V."/>
            <person name="Hibbett D.S."/>
        </authorList>
    </citation>
    <scope>NUCLEOTIDE SEQUENCE [LARGE SCALE GENOMIC DNA]</scope>
    <source>
        <strain evidence="2 3">MD-104</strain>
    </source>
</reference>
<evidence type="ECO:0000256" key="1">
    <source>
        <dbReference type="SAM" id="MobiDB-lite"/>
    </source>
</evidence>
<sequence>MRVPSLCVARALSPPAPSSSPPSHLSSSTVTLSARVSPTAPPHVSCVPRATVPASAARANLRIHTKEDALASARSEGCVSSRDFWCHSAADKESLWGRFLDLKA</sequence>
<protein>
    <submittedName>
        <fullName evidence="2">Uncharacterized protein</fullName>
    </submittedName>
</protein>
<name>A0A2H3J1N5_WOLCO</name>
<dbReference type="AlphaFoldDB" id="A0A2H3J1N5"/>
<organism evidence="2 3">
    <name type="scientific">Wolfiporia cocos (strain MD-104)</name>
    <name type="common">Brown rot fungus</name>
    <dbReference type="NCBI Taxonomy" id="742152"/>
    <lineage>
        <taxon>Eukaryota</taxon>
        <taxon>Fungi</taxon>
        <taxon>Dikarya</taxon>
        <taxon>Basidiomycota</taxon>
        <taxon>Agaricomycotina</taxon>
        <taxon>Agaricomycetes</taxon>
        <taxon>Polyporales</taxon>
        <taxon>Phaeolaceae</taxon>
        <taxon>Wolfiporia</taxon>
    </lineage>
</organism>
<dbReference type="EMBL" id="KB467865">
    <property type="protein sequence ID" value="PCH35891.1"/>
    <property type="molecule type" value="Genomic_DNA"/>
</dbReference>
<accession>A0A2H3J1N5</accession>